<feature type="domain" description="Thioredoxin-like fold" evidence="2">
    <location>
        <begin position="134"/>
        <end position="260"/>
    </location>
</feature>
<dbReference type="Gene3D" id="3.40.30.10">
    <property type="entry name" value="Glutaredoxin"/>
    <property type="match status" value="1"/>
</dbReference>
<dbReference type="PANTHER" id="PTHR35272:SF4">
    <property type="entry name" value="THIOL:DISULFIDE INTERCHANGE PROTEIN DSBG"/>
    <property type="match status" value="1"/>
</dbReference>
<accession>A0ABQ3BU15</accession>
<dbReference type="InterPro" id="IPR009094">
    <property type="entry name" value="DiS-bond_isomerase_DsbC/G_N_sf"/>
</dbReference>
<dbReference type="InterPro" id="IPR033954">
    <property type="entry name" value="DiS-bond_Isoase_DsbC/G"/>
</dbReference>
<dbReference type="Pfam" id="PF13098">
    <property type="entry name" value="Thioredoxin_2"/>
    <property type="match status" value="1"/>
</dbReference>
<dbReference type="RefSeq" id="WP_229790663.1">
    <property type="nucleotide sequence ID" value="NZ_BMXY01000001.1"/>
</dbReference>
<dbReference type="SUPFAM" id="SSF52833">
    <property type="entry name" value="Thioredoxin-like"/>
    <property type="match status" value="1"/>
</dbReference>
<keyword evidence="4" id="KW-1185">Reference proteome</keyword>
<evidence type="ECO:0000313" key="4">
    <source>
        <dbReference type="Proteomes" id="UP000643403"/>
    </source>
</evidence>
<keyword evidence="1" id="KW-0732">Signal</keyword>
<feature type="chain" id="PRO_5044976372" description="Thiol:disulfide interchange protein" evidence="1">
    <location>
        <begin position="25"/>
        <end position="267"/>
    </location>
</feature>
<dbReference type="Proteomes" id="UP000643403">
    <property type="component" value="Unassembled WGS sequence"/>
</dbReference>
<dbReference type="InterPro" id="IPR051470">
    <property type="entry name" value="Thiol:disulfide_interchange"/>
</dbReference>
<keyword evidence="1" id="KW-0574">Periplasm</keyword>
<feature type="signal peptide" evidence="1">
    <location>
        <begin position="1"/>
        <end position="24"/>
    </location>
</feature>
<comment type="similarity">
    <text evidence="1">Belongs to the thioredoxin family. DsbC subfamily.</text>
</comment>
<name>A0ABQ3BU15_9GAMM</name>
<dbReference type="InterPro" id="IPR012336">
    <property type="entry name" value="Thioredoxin-like_fold"/>
</dbReference>
<dbReference type="Gene3D" id="3.10.450.70">
    <property type="entry name" value="Disulphide bond isomerase, DsbC/G, N-terminal"/>
    <property type="match status" value="1"/>
</dbReference>
<dbReference type="EMBL" id="BMXY01000001">
    <property type="protein sequence ID" value="GGZ57458.1"/>
    <property type="molecule type" value="Genomic_DNA"/>
</dbReference>
<dbReference type="NCBIfam" id="NF008657">
    <property type="entry name" value="PRK11657.1"/>
    <property type="match status" value="1"/>
</dbReference>
<evidence type="ECO:0000313" key="3">
    <source>
        <dbReference type="EMBL" id="GGZ57458.1"/>
    </source>
</evidence>
<comment type="subcellular location">
    <subcellularLocation>
        <location evidence="1">Periplasm</location>
    </subcellularLocation>
</comment>
<reference evidence="4" key="1">
    <citation type="journal article" date="2019" name="Int. J. Syst. Evol. Microbiol.">
        <title>The Global Catalogue of Microorganisms (GCM) 10K type strain sequencing project: providing services to taxonomists for standard genome sequencing and annotation.</title>
        <authorList>
            <consortium name="The Broad Institute Genomics Platform"/>
            <consortium name="The Broad Institute Genome Sequencing Center for Infectious Disease"/>
            <person name="Wu L."/>
            <person name="Ma J."/>
        </authorList>
    </citation>
    <scope>NUCLEOTIDE SEQUENCE [LARGE SCALE GENOMIC DNA]</scope>
    <source>
        <strain evidence="4">KCTC 22558</strain>
    </source>
</reference>
<dbReference type="SUPFAM" id="SSF54423">
    <property type="entry name" value="DsbC/DsbG N-terminal domain-like"/>
    <property type="match status" value="1"/>
</dbReference>
<keyword evidence="1" id="KW-0676">Redox-active center</keyword>
<evidence type="ECO:0000259" key="2">
    <source>
        <dbReference type="Pfam" id="PF13098"/>
    </source>
</evidence>
<comment type="caution">
    <text evidence="3">The sequence shown here is derived from an EMBL/GenBank/DDBJ whole genome shotgun (WGS) entry which is preliminary data.</text>
</comment>
<proteinExistence type="inferred from homology"/>
<dbReference type="PROSITE" id="PS51257">
    <property type="entry name" value="PROKAR_LIPOPROTEIN"/>
    <property type="match status" value="1"/>
</dbReference>
<sequence length="267" mass="28020">MKHSIPAALALALAMIGTAACSRAQEPVPAAAAPATKPRPAVLRTIEAQGLEVLGEFEAPGGLRGFAGLAGQRPMAVYVTPDGGHALIGMLVDAKGEDVGQAHLQRLVAAPVSKRVWAQLEKSTWVADGRPDAPRIVYTFSDPNCPYCNRFWHAARPWVDAGKVQLRHVLVGVIRDDSANKAAAILGAASPTEALARNERAYSTGGITGAPTVPAGVRSRLDANERLMLELGFQGTPGILFRDAAGVVQRRSGLPPAEDLPVVLGPR</sequence>
<organism evidence="3 4">
    <name type="scientific">Cognatilysobacter xinjiangensis</name>
    <dbReference type="NCBI Taxonomy" id="546892"/>
    <lineage>
        <taxon>Bacteria</taxon>
        <taxon>Pseudomonadati</taxon>
        <taxon>Pseudomonadota</taxon>
        <taxon>Gammaproteobacteria</taxon>
        <taxon>Lysobacterales</taxon>
        <taxon>Lysobacteraceae</taxon>
        <taxon>Cognatilysobacter</taxon>
    </lineage>
</organism>
<dbReference type="CDD" id="cd03020">
    <property type="entry name" value="DsbA_DsbC_DsbG"/>
    <property type="match status" value="1"/>
</dbReference>
<gene>
    <name evidence="3" type="primary">dsbG</name>
    <name evidence="3" type="ORF">GCM10008101_08800</name>
</gene>
<dbReference type="InterPro" id="IPR036249">
    <property type="entry name" value="Thioredoxin-like_sf"/>
</dbReference>
<dbReference type="PANTHER" id="PTHR35272">
    <property type="entry name" value="THIOL:DISULFIDE INTERCHANGE PROTEIN DSBC-RELATED"/>
    <property type="match status" value="1"/>
</dbReference>
<comment type="function">
    <text evidence="1">Required for disulfide bond formation in some periplasmic proteins. Acts by transferring its disulfide bond to other proteins and is reduced in the process.</text>
</comment>
<protein>
    <recommendedName>
        <fullName evidence="1">Thiol:disulfide interchange protein</fullName>
    </recommendedName>
</protein>
<evidence type="ECO:0000256" key="1">
    <source>
        <dbReference type="RuleBase" id="RU364038"/>
    </source>
</evidence>